<keyword evidence="3" id="KW-1185">Reference proteome</keyword>
<dbReference type="InterPro" id="IPR005135">
    <property type="entry name" value="Endo/exonuclease/phosphatase"/>
</dbReference>
<dbReference type="InterPro" id="IPR043502">
    <property type="entry name" value="DNA/RNA_pol_sf"/>
</dbReference>
<dbReference type="Pfam" id="PF00078">
    <property type="entry name" value="RVT_1"/>
    <property type="match status" value="1"/>
</dbReference>
<dbReference type="PROSITE" id="PS50878">
    <property type="entry name" value="RT_POL"/>
    <property type="match status" value="1"/>
</dbReference>
<accession>A0AA38M0F0</accession>
<dbReference type="GO" id="GO:0003824">
    <property type="term" value="F:catalytic activity"/>
    <property type="evidence" value="ECO:0007669"/>
    <property type="project" value="InterPro"/>
</dbReference>
<protein>
    <recommendedName>
        <fullName evidence="1">Reverse transcriptase domain-containing protein</fullName>
    </recommendedName>
</protein>
<proteinExistence type="predicted"/>
<dbReference type="PANTHER" id="PTHR19446">
    <property type="entry name" value="REVERSE TRANSCRIPTASES"/>
    <property type="match status" value="1"/>
</dbReference>
<evidence type="ECO:0000313" key="2">
    <source>
        <dbReference type="EMBL" id="KAJ3639125.1"/>
    </source>
</evidence>
<dbReference type="SUPFAM" id="SSF56219">
    <property type="entry name" value="DNase I-like"/>
    <property type="match status" value="1"/>
</dbReference>
<dbReference type="EMBL" id="JALNTZ010000013">
    <property type="protein sequence ID" value="KAJ3639125.1"/>
    <property type="molecule type" value="Genomic_DNA"/>
</dbReference>
<evidence type="ECO:0000259" key="1">
    <source>
        <dbReference type="PROSITE" id="PS50878"/>
    </source>
</evidence>
<feature type="domain" description="Reverse transcriptase" evidence="1">
    <location>
        <begin position="496"/>
        <end position="764"/>
    </location>
</feature>
<dbReference type="InterPro" id="IPR000477">
    <property type="entry name" value="RT_dom"/>
</dbReference>
<dbReference type="InterPro" id="IPR036691">
    <property type="entry name" value="Endo/exonu/phosph_ase_sf"/>
</dbReference>
<dbReference type="GO" id="GO:0071897">
    <property type="term" value="P:DNA biosynthetic process"/>
    <property type="evidence" value="ECO:0007669"/>
    <property type="project" value="UniProtKB-ARBA"/>
</dbReference>
<sequence length="1040" mass="119406">MSNSNNKPTFKLKIIQQNCQHSIAVMGDTAKMICEGVGDVWILQEPYMLNGKVAGLGDVRVFYIDDNTRAAIAVPNEDIDVFVRGDVSDGDAVFIILNYNHYTIGVGSIYCPTDTDIEVSIYKMNKGISGFANHPFLLGADANATSRFWHSKNIAASRNRELRGETLSEYINHNNFLILNSPSDFYTFSGPTGSSDIDITLAGPRLERDFSFNWEVCPDLGISDHNLIQVDLIPRSTEDPLEQHSLEKYKLTMDWEQFNLNRCAYSHAQFAGLPLDDMVNTLNGWVENSLKKTKVRNPRKNNAKWWTSNLTQMRKLTRKLRKEYQLTKRSADANVEDQNITRACMEAREKWKAANKRYKESVVDAKRTHWQDYVTAQTRDKLDPWGGVYKLLRGKKGPTDLMAVDVDGRVAASWQEAAAALTRTFFGPVLELPYNVETITDDEGAESSYEVTKEKIAELLRKVKGRKAPGIDGLTGSTIKKIFNIAPEYIVTIINKCFQDGTFPRQWKKAKTIILLKSPDKPKSQPRSYRPICLLPAWSKILEKLMVERLAEDIKNKERVSAKQYGFTAGKSTQDAWLDVIETVEKSESKYVLGIFIDFVGAFDNIKWEAIFAKLDRINARDSKLWRSYFRDRWIVITGRSETYTREVTQGCPQGSICGPFIWNMIMNDLLISLEEAEVKFVAYADDLLVMIEGNTRRIVEENGTAVVQKVGTFADGVGLTVSMSKSECMLLKGIMAPTRPPWIKLNNQVIKYSTQVKYLGLMVSSRLNFLPHFINLRTRLTNLAAQFRRVTRRKWGPSISTLRIWWNGVFSALSLYGSAVWLGELRKSTIRDALDRCERVVLYACLPICRTVSTPAMQAIMGELPWRYKALDLGLRYRLERNINTPRDLAIDVTDVRDKTPKEIKKFINERLQESWRHEWEEQTKGRTTYEFIKNPAIIKDLHWFQPTLEQLFIITGHGTLNKYLYDKNISDNADCQCAQAPEDWKHVLFDCPLYTDLRTWDPNLRNNINRFMEERVEYEKFRNFCESVFARKKETLVT</sequence>
<dbReference type="CDD" id="cd01650">
    <property type="entry name" value="RT_nLTR_like"/>
    <property type="match status" value="1"/>
</dbReference>
<evidence type="ECO:0000313" key="3">
    <source>
        <dbReference type="Proteomes" id="UP001168821"/>
    </source>
</evidence>
<organism evidence="2 3">
    <name type="scientific">Zophobas morio</name>
    <dbReference type="NCBI Taxonomy" id="2755281"/>
    <lineage>
        <taxon>Eukaryota</taxon>
        <taxon>Metazoa</taxon>
        <taxon>Ecdysozoa</taxon>
        <taxon>Arthropoda</taxon>
        <taxon>Hexapoda</taxon>
        <taxon>Insecta</taxon>
        <taxon>Pterygota</taxon>
        <taxon>Neoptera</taxon>
        <taxon>Endopterygota</taxon>
        <taxon>Coleoptera</taxon>
        <taxon>Polyphaga</taxon>
        <taxon>Cucujiformia</taxon>
        <taxon>Tenebrionidae</taxon>
        <taxon>Zophobas</taxon>
    </lineage>
</organism>
<dbReference type="AlphaFoldDB" id="A0AA38M0F0"/>
<comment type="caution">
    <text evidence="2">The sequence shown here is derived from an EMBL/GenBank/DDBJ whole genome shotgun (WGS) entry which is preliminary data.</text>
</comment>
<dbReference type="Pfam" id="PF14529">
    <property type="entry name" value="Exo_endo_phos_2"/>
    <property type="match status" value="1"/>
</dbReference>
<dbReference type="Gene3D" id="3.60.10.10">
    <property type="entry name" value="Endonuclease/exonuclease/phosphatase"/>
    <property type="match status" value="1"/>
</dbReference>
<reference evidence="2" key="1">
    <citation type="journal article" date="2023" name="G3 (Bethesda)">
        <title>Whole genome assemblies of Zophobas morio and Tenebrio molitor.</title>
        <authorList>
            <person name="Kaur S."/>
            <person name="Stinson S.A."/>
            <person name="diCenzo G.C."/>
        </authorList>
    </citation>
    <scope>NUCLEOTIDE SEQUENCE</scope>
    <source>
        <strain evidence="2">QUZm001</strain>
    </source>
</reference>
<dbReference type="SUPFAM" id="SSF56672">
    <property type="entry name" value="DNA/RNA polymerases"/>
    <property type="match status" value="1"/>
</dbReference>
<gene>
    <name evidence="2" type="ORF">Zmor_004188</name>
</gene>
<name>A0AA38M0F0_9CUCU</name>
<dbReference type="Proteomes" id="UP001168821">
    <property type="component" value="Unassembled WGS sequence"/>
</dbReference>